<dbReference type="GO" id="GO:0003682">
    <property type="term" value="F:chromatin binding"/>
    <property type="evidence" value="ECO:0007669"/>
    <property type="project" value="TreeGrafter"/>
</dbReference>
<dbReference type="GO" id="GO:0005634">
    <property type="term" value="C:nucleus"/>
    <property type="evidence" value="ECO:0007669"/>
    <property type="project" value="UniProtKB-SubCell"/>
</dbReference>
<feature type="compositionally biased region" description="Polar residues" evidence="7">
    <location>
        <begin position="622"/>
        <end position="632"/>
    </location>
</feature>
<evidence type="ECO:0000256" key="1">
    <source>
        <dbReference type="ARBA" id="ARBA00004123"/>
    </source>
</evidence>
<feature type="domain" description="Condensin II complex subunit H2 N-terminal" evidence="8">
    <location>
        <begin position="13"/>
        <end position="128"/>
    </location>
</feature>
<comment type="similarity">
    <text evidence="2">Belongs to the CND2 H2 (condensin-2 subunit 2) family.</text>
</comment>
<feature type="domain" description="Condensin II complex subunit H2 middle" evidence="10">
    <location>
        <begin position="151"/>
        <end position="303"/>
    </location>
</feature>
<dbReference type="Pfam" id="PF06278">
    <property type="entry name" value="CNDH2_N"/>
    <property type="match status" value="1"/>
</dbReference>
<dbReference type="Pfam" id="PF16869">
    <property type="entry name" value="CNDH2_M"/>
    <property type="match status" value="1"/>
</dbReference>
<dbReference type="AlphaFoldDB" id="A0AAV7FGT9"/>
<comment type="subcellular location">
    <subcellularLocation>
        <location evidence="1">Nucleus</location>
    </subcellularLocation>
</comment>
<evidence type="ECO:0000259" key="10">
    <source>
        <dbReference type="Pfam" id="PF16869"/>
    </source>
</evidence>
<evidence type="ECO:0000259" key="8">
    <source>
        <dbReference type="Pfam" id="PF06278"/>
    </source>
</evidence>
<evidence type="ECO:0000259" key="9">
    <source>
        <dbReference type="Pfam" id="PF16858"/>
    </source>
</evidence>
<sequence>MNDKGEGGESGSKFQFLQANRDLESNWAVDLAKKLEDYLLKICSGEITSEEDGNLSINFAEAALLIQGSIQVYSRKVEYLYSLVLHALEFMSQKRQDLEVNNSCQQSEREALAFGDVDNEEFLGLDEVPVEAKNCLDDGSDEENTANHFMKAPANMLVMEGDCLDSGGDAGELDSYLLATNNLYEDFVLLDPSDAGAVYDFIQGSGNAGKNTGVGGSSVRLRTHRSSMQSPFRRSGGSLHKSGNGKRPEDNAKQTLGINIDFETDNDNFCSERQRDDFSEGNVHHEREPDGEYAEARDDSDDEEDDPWKPLNPHECGNLKIKSFKKGKIRNRRISSIWQNGITLQFPPAKLDGPKCPEFGDMLKFRPEDLEEPLNCQSFSLYEKLRNSLLVGQSRTGADSNGFEGGNENMCENDLPEFEHDDVGFQDHAYMDDEVPLPSEKQNEDNFDTNEAFEPEEPCSQASLEDLCRSHLDALLANIAETEKQTELAARVLTWKQGIEQAMEEQDSHPPFDIHEYGERVLEKLSLDSDSSAVMSFTDVVLGQADYDVARTFSAVLQLVNNRKVDVKRGDSDGACVCYTAEHPFSVQLLGPGKEGVVEMSSAKRRLKKLPSVSLLLSTSPGKSSKQPNRSISVKLGKGSSIRCTPEGKRRRRSCMVEPG</sequence>
<dbReference type="GO" id="GO:0000796">
    <property type="term" value="C:condensin complex"/>
    <property type="evidence" value="ECO:0007669"/>
    <property type="project" value="TreeGrafter"/>
</dbReference>
<reference evidence="11 12" key="1">
    <citation type="submission" date="2021-07" db="EMBL/GenBank/DDBJ databases">
        <title>The Aristolochia fimbriata genome: insights into angiosperm evolution, floral development and chemical biosynthesis.</title>
        <authorList>
            <person name="Jiao Y."/>
        </authorList>
    </citation>
    <scope>NUCLEOTIDE SEQUENCE [LARGE SCALE GENOMIC DNA]</scope>
    <source>
        <strain evidence="11">IBCAS-2021</strain>
        <tissue evidence="11">Leaf</tissue>
    </source>
</reference>
<protein>
    <recommendedName>
        <fullName evidence="3">Condensin-2 complex subunit H2</fullName>
    </recommendedName>
    <alternativeName>
        <fullName evidence="6">Non-SMC condensin II complex subunit H2</fullName>
    </alternativeName>
</protein>
<dbReference type="Proteomes" id="UP000825729">
    <property type="component" value="Unassembled WGS sequence"/>
</dbReference>
<dbReference type="InterPro" id="IPR031719">
    <property type="entry name" value="H2_M"/>
</dbReference>
<accession>A0AAV7FGT9</accession>
<dbReference type="EMBL" id="JAINDJ010000002">
    <property type="protein sequence ID" value="KAG9459460.1"/>
    <property type="molecule type" value="Genomic_DNA"/>
</dbReference>
<feature type="domain" description="Condensin-2 complex subunit H2 C-terminal" evidence="9">
    <location>
        <begin position="463"/>
        <end position="590"/>
    </location>
</feature>
<organism evidence="11 12">
    <name type="scientific">Aristolochia fimbriata</name>
    <name type="common">White veined hardy Dutchman's pipe vine</name>
    <dbReference type="NCBI Taxonomy" id="158543"/>
    <lineage>
        <taxon>Eukaryota</taxon>
        <taxon>Viridiplantae</taxon>
        <taxon>Streptophyta</taxon>
        <taxon>Embryophyta</taxon>
        <taxon>Tracheophyta</taxon>
        <taxon>Spermatophyta</taxon>
        <taxon>Magnoliopsida</taxon>
        <taxon>Magnoliidae</taxon>
        <taxon>Piperales</taxon>
        <taxon>Aristolochiaceae</taxon>
        <taxon>Aristolochia</taxon>
    </lineage>
</organism>
<keyword evidence="5" id="KW-0539">Nucleus</keyword>
<keyword evidence="4" id="KW-0226">DNA condensation</keyword>
<name>A0AAV7FGT9_ARIFI</name>
<evidence type="ECO:0000256" key="4">
    <source>
        <dbReference type="ARBA" id="ARBA00023067"/>
    </source>
</evidence>
<dbReference type="PANTHER" id="PTHR14324">
    <property type="entry name" value="CONDENSIN-2 COMPLEX SUBUNIT H2"/>
    <property type="match status" value="1"/>
</dbReference>
<dbReference type="InterPro" id="IPR031737">
    <property type="entry name" value="CNDH2_C"/>
</dbReference>
<evidence type="ECO:0000256" key="2">
    <source>
        <dbReference type="ARBA" id="ARBA00007844"/>
    </source>
</evidence>
<evidence type="ECO:0000256" key="3">
    <source>
        <dbReference type="ARBA" id="ARBA00016903"/>
    </source>
</evidence>
<dbReference type="Pfam" id="PF16858">
    <property type="entry name" value="CNDH2_C"/>
    <property type="match status" value="1"/>
</dbReference>
<evidence type="ECO:0000256" key="6">
    <source>
        <dbReference type="ARBA" id="ARBA00030479"/>
    </source>
</evidence>
<dbReference type="GO" id="GO:0010032">
    <property type="term" value="P:meiotic chromosome condensation"/>
    <property type="evidence" value="ECO:0007669"/>
    <property type="project" value="TreeGrafter"/>
</dbReference>
<dbReference type="PANTHER" id="PTHR14324:SF3">
    <property type="entry name" value="CONDENSIN-2 COMPLEX SUBUNIT H2"/>
    <property type="match status" value="1"/>
</dbReference>
<dbReference type="GO" id="GO:0051306">
    <property type="term" value="P:mitotic sister chromatid separation"/>
    <property type="evidence" value="ECO:0007669"/>
    <property type="project" value="TreeGrafter"/>
</dbReference>
<evidence type="ECO:0000256" key="7">
    <source>
        <dbReference type="SAM" id="MobiDB-lite"/>
    </source>
</evidence>
<feature type="compositionally biased region" description="Basic and acidic residues" evidence="7">
    <location>
        <begin position="270"/>
        <end position="297"/>
    </location>
</feature>
<feature type="region of interest" description="Disordered" evidence="7">
    <location>
        <begin position="267"/>
        <end position="314"/>
    </location>
</feature>
<comment type="caution">
    <text evidence="11">The sequence shown here is derived from an EMBL/GenBank/DDBJ whole genome shotgun (WGS) entry which is preliminary data.</text>
</comment>
<evidence type="ECO:0000256" key="5">
    <source>
        <dbReference type="ARBA" id="ARBA00023242"/>
    </source>
</evidence>
<keyword evidence="12" id="KW-1185">Reference proteome</keyword>
<gene>
    <name evidence="11" type="ORF">H6P81_003968</name>
</gene>
<evidence type="ECO:0000313" key="11">
    <source>
        <dbReference type="EMBL" id="KAG9459460.1"/>
    </source>
</evidence>
<feature type="region of interest" description="Disordered" evidence="7">
    <location>
        <begin position="618"/>
        <end position="660"/>
    </location>
</feature>
<dbReference type="InterPro" id="IPR009378">
    <property type="entry name" value="H2_N"/>
</dbReference>
<dbReference type="InterPro" id="IPR031739">
    <property type="entry name" value="Ncaph2"/>
</dbReference>
<proteinExistence type="inferred from homology"/>
<feature type="region of interest" description="Disordered" evidence="7">
    <location>
        <begin position="204"/>
        <end position="254"/>
    </location>
</feature>
<evidence type="ECO:0000313" key="12">
    <source>
        <dbReference type="Proteomes" id="UP000825729"/>
    </source>
</evidence>